<keyword evidence="1" id="KW-1133">Transmembrane helix</keyword>
<comment type="caution">
    <text evidence="2">The sequence shown here is derived from an EMBL/GenBank/DDBJ whole genome shotgun (WGS) entry which is preliminary data.</text>
</comment>
<keyword evidence="1" id="KW-0472">Membrane</keyword>
<organism evidence="2 3">
    <name type="scientific">Paraburkholderia youngii</name>
    <dbReference type="NCBI Taxonomy" id="2782701"/>
    <lineage>
        <taxon>Bacteria</taxon>
        <taxon>Pseudomonadati</taxon>
        <taxon>Pseudomonadota</taxon>
        <taxon>Betaproteobacteria</taxon>
        <taxon>Burkholderiales</taxon>
        <taxon>Burkholderiaceae</taxon>
        <taxon>Paraburkholderia</taxon>
    </lineage>
</organism>
<sequence>MSLALASATVAFVFYAAFGVDDLSLTYVGIFYYVVPALALTLLVKRFLDNVTAATVPVAVIVCVIVAAFTAVRIHQPPENVSQYDDPRIPAAYSTIRNLNAGSGIAVFDLDGSADWERLWPILVGIEAYAKRQGSVPFCIAQNWQLVFTRAARCTPDEMRGAHRRFLVSAVPKEGMTGALSVAGLYFYPRESAQ</sequence>
<name>A0A7W8LBB4_9BURK</name>
<evidence type="ECO:0000313" key="2">
    <source>
        <dbReference type="EMBL" id="MBB5403533.1"/>
    </source>
</evidence>
<protein>
    <submittedName>
        <fullName evidence="2">Uncharacterized protein</fullName>
    </submittedName>
</protein>
<keyword evidence="1" id="KW-0812">Transmembrane</keyword>
<reference evidence="2 3" key="1">
    <citation type="submission" date="2020-08" db="EMBL/GenBank/DDBJ databases">
        <title>Genomic Encyclopedia of Type Strains, Phase IV (KMG-V): Genome sequencing to study the core and pangenomes of soil and plant-associated prokaryotes.</title>
        <authorList>
            <person name="Whitman W."/>
        </authorList>
    </citation>
    <scope>NUCLEOTIDE SEQUENCE [LARGE SCALE GENOMIC DNA]</scope>
    <source>
        <strain evidence="2 3">JPY162</strain>
    </source>
</reference>
<evidence type="ECO:0000313" key="3">
    <source>
        <dbReference type="Proteomes" id="UP000592820"/>
    </source>
</evidence>
<proteinExistence type="predicted"/>
<accession>A0A7W8LBB4</accession>
<dbReference type="RefSeq" id="WP_260332363.1">
    <property type="nucleotide sequence ID" value="NZ_JACHDE010000014.1"/>
</dbReference>
<gene>
    <name evidence="2" type="ORF">HDG41_005621</name>
</gene>
<dbReference type="EMBL" id="JACHDE010000014">
    <property type="protein sequence ID" value="MBB5403533.1"/>
    <property type="molecule type" value="Genomic_DNA"/>
</dbReference>
<feature type="transmembrane region" description="Helical" evidence="1">
    <location>
        <begin position="51"/>
        <end position="72"/>
    </location>
</feature>
<dbReference type="AlphaFoldDB" id="A0A7W8LBB4"/>
<dbReference type="Proteomes" id="UP000592820">
    <property type="component" value="Unassembled WGS sequence"/>
</dbReference>
<evidence type="ECO:0000256" key="1">
    <source>
        <dbReference type="SAM" id="Phobius"/>
    </source>
</evidence>